<accession>A0AA39RAQ8</accession>
<feature type="compositionally biased region" description="Pro residues" evidence="1">
    <location>
        <begin position="41"/>
        <end position="50"/>
    </location>
</feature>
<feature type="compositionally biased region" description="Basic and acidic residues" evidence="1">
    <location>
        <begin position="279"/>
        <end position="293"/>
    </location>
</feature>
<feature type="region of interest" description="Disordered" evidence="1">
    <location>
        <begin position="279"/>
        <end position="335"/>
    </location>
</feature>
<protein>
    <recommendedName>
        <fullName evidence="4">Autophagy protein</fullName>
    </recommendedName>
</protein>
<feature type="compositionally biased region" description="Low complexity" evidence="1">
    <location>
        <begin position="57"/>
        <end position="75"/>
    </location>
</feature>
<feature type="compositionally biased region" description="Basic and acidic residues" evidence="1">
    <location>
        <begin position="25"/>
        <end position="35"/>
    </location>
</feature>
<feature type="region of interest" description="Disordered" evidence="1">
    <location>
        <begin position="229"/>
        <end position="254"/>
    </location>
</feature>
<evidence type="ECO:0008006" key="4">
    <source>
        <dbReference type="Google" id="ProtNLM"/>
    </source>
</evidence>
<evidence type="ECO:0000313" key="3">
    <source>
        <dbReference type="Proteomes" id="UP001166286"/>
    </source>
</evidence>
<proteinExistence type="predicted"/>
<comment type="caution">
    <text evidence="2">The sequence shown here is derived from an EMBL/GenBank/DDBJ whole genome shotgun (WGS) entry which is preliminary data.</text>
</comment>
<keyword evidence="3" id="KW-1185">Reference proteome</keyword>
<gene>
    <name evidence="2" type="ORF">JMJ35_001196</name>
</gene>
<name>A0AA39RAQ8_9LECA</name>
<sequence length="335" mass="37413">MGWFWEKFSTPKDPSTDPLRNLDPSLRDFLSKESPVKYQPTPAPPPPPPSALDQLTSAQQPQSQSSSPEAKAPAESLYPDGRFASLWATYKPLSQIEDETKSDQERLADVLDAYKDRKAQIGRAAVENCVEEQIAYNDCLENGGWGDTMTLCRSKNKAFERCYIMQSRFLKALGYLSTYDRPPSVDEAIQMHADTLYHRMLAQEAAIEEAKTSGLPTPTFAPILSPEKPLSTSQLQQPHRAISSAAEAGDAEEGEVELSATTKALLRPESQGKLLKRLKELPPSEREVEERSVQMEARASQEIGERVRQVEEGRKRRREEGNASIGDTISGWFGW</sequence>
<organism evidence="2 3">
    <name type="scientific">Cladonia borealis</name>
    <dbReference type="NCBI Taxonomy" id="184061"/>
    <lineage>
        <taxon>Eukaryota</taxon>
        <taxon>Fungi</taxon>
        <taxon>Dikarya</taxon>
        <taxon>Ascomycota</taxon>
        <taxon>Pezizomycotina</taxon>
        <taxon>Lecanoromycetes</taxon>
        <taxon>OSLEUM clade</taxon>
        <taxon>Lecanoromycetidae</taxon>
        <taxon>Lecanorales</taxon>
        <taxon>Lecanorineae</taxon>
        <taxon>Cladoniaceae</taxon>
        <taxon>Cladonia</taxon>
    </lineage>
</organism>
<dbReference type="Proteomes" id="UP001166286">
    <property type="component" value="Unassembled WGS sequence"/>
</dbReference>
<reference evidence="2" key="1">
    <citation type="submission" date="2023-03" db="EMBL/GenBank/DDBJ databases">
        <title>Complete genome of Cladonia borealis.</title>
        <authorList>
            <person name="Park H."/>
        </authorList>
    </citation>
    <scope>NUCLEOTIDE SEQUENCE</scope>
    <source>
        <strain evidence="2">ANT050790</strain>
    </source>
</reference>
<feature type="compositionally biased region" description="Basic and acidic residues" evidence="1">
    <location>
        <begin position="303"/>
        <end position="321"/>
    </location>
</feature>
<dbReference type="EMBL" id="JAFEKC020000002">
    <property type="protein sequence ID" value="KAK0516593.1"/>
    <property type="molecule type" value="Genomic_DNA"/>
</dbReference>
<feature type="region of interest" description="Disordered" evidence="1">
    <location>
        <begin position="1"/>
        <end position="75"/>
    </location>
</feature>
<evidence type="ECO:0000256" key="1">
    <source>
        <dbReference type="SAM" id="MobiDB-lite"/>
    </source>
</evidence>
<dbReference type="AlphaFoldDB" id="A0AA39RAQ8"/>
<evidence type="ECO:0000313" key="2">
    <source>
        <dbReference type="EMBL" id="KAK0516593.1"/>
    </source>
</evidence>